<keyword evidence="9" id="KW-1185">Reference proteome</keyword>
<feature type="region of interest" description="Disordered" evidence="6">
    <location>
        <begin position="173"/>
        <end position="192"/>
    </location>
</feature>
<dbReference type="InterPro" id="IPR003657">
    <property type="entry name" value="WRKY_dom"/>
</dbReference>
<comment type="caution">
    <text evidence="8">The sequence shown here is derived from an EMBL/GenBank/DDBJ whole genome shotgun (WGS) entry which is preliminary data.</text>
</comment>
<keyword evidence="4" id="KW-0804">Transcription</keyword>
<organism evidence="8 9">
    <name type="scientific">Brassica napus</name>
    <name type="common">Rape</name>
    <dbReference type="NCBI Taxonomy" id="3708"/>
    <lineage>
        <taxon>Eukaryota</taxon>
        <taxon>Viridiplantae</taxon>
        <taxon>Streptophyta</taxon>
        <taxon>Embryophyta</taxon>
        <taxon>Tracheophyta</taxon>
        <taxon>Spermatophyta</taxon>
        <taxon>Magnoliopsida</taxon>
        <taxon>eudicotyledons</taxon>
        <taxon>Gunneridae</taxon>
        <taxon>Pentapetalae</taxon>
        <taxon>rosids</taxon>
        <taxon>malvids</taxon>
        <taxon>Brassicales</taxon>
        <taxon>Brassicaceae</taxon>
        <taxon>Brassiceae</taxon>
        <taxon>Brassica</taxon>
    </lineage>
</organism>
<dbReference type="Proteomes" id="UP000824890">
    <property type="component" value="Unassembled WGS sequence"/>
</dbReference>
<evidence type="ECO:0000256" key="6">
    <source>
        <dbReference type="SAM" id="MobiDB-lite"/>
    </source>
</evidence>
<evidence type="ECO:0000259" key="7">
    <source>
        <dbReference type="PROSITE" id="PS50811"/>
    </source>
</evidence>
<keyword evidence="3" id="KW-0238">DNA-binding</keyword>
<feature type="compositionally biased region" description="Low complexity" evidence="6">
    <location>
        <begin position="253"/>
        <end position="267"/>
    </location>
</feature>
<sequence>MFFSAGVGFSPGPMTLVSNMFPESDEFRSFSQLLAGAMASPAAAAAASAGAASEEGNNSSSGGDVDPRFKQSRPTGLMISQSPSMFTVPPGLSPAMRLDSPSFLGLFSPLQGSYGMTHQQALAQVTAQAVQANANMQPQTEYPHSSQAQPFSSSAPDSSLLAPIETSITTIIEQRSQQQPLNVDKPADDGYNWRKYGQKQVKGSEFPRSYYKCTNPGCPVKKKVERSLDGQVTEIIYKGQHNHEPPQNTKRGNNNSNSNKDSNLNGSLVNNNKSKREQHEAASQATTTEQMSEASDSEEVGNGESGVRERAEDEPDAKKVRCTTQGCGVRKHVERAAADPKAVVTTYEGKHNHDLPASKSSSHATAAAAQLRPENRHGGSANQQPVARLRLKEEHII</sequence>
<feature type="domain" description="WRKY" evidence="7">
    <location>
        <begin position="188"/>
        <end position="356"/>
    </location>
</feature>
<reference evidence="8 9" key="1">
    <citation type="submission" date="2021-05" db="EMBL/GenBank/DDBJ databases">
        <title>Genome Assembly of Synthetic Allotetraploid Brassica napus Reveals Homoeologous Exchanges between Subgenomes.</title>
        <authorList>
            <person name="Davis J.T."/>
        </authorList>
    </citation>
    <scope>NUCLEOTIDE SEQUENCE [LARGE SCALE GENOMIC DNA]</scope>
    <source>
        <strain evidence="9">cv. Da-Ae</strain>
        <tissue evidence="8">Seedling</tissue>
    </source>
</reference>
<dbReference type="PANTHER" id="PTHR31221">
    <property type="entry name" value="WRKY TRANSCRIPTION FACTOR PROTEIN 1-RELATED"/>
    <property type="match status" value="1"/>
</dbReference>
<dbReference type="PANTHER" id="PTHR31221:SF360">
    <property type="entry name" value="WRKY DOMAIN-CONTAINING PROTEIN"/>
    <property type="match status" value="1"/>
</dbReference>
<keyword evidence="2" id="KW-0805">Transcription regulation</keyword>
<feature type="region of interest" description="Disordered" evidence="6">
    <location>
        <begin position="238"/>
        <end position="319"/>
    </location>
</feature>
<proteinExistence type="predicted"/>
<evidence type="ECO:0000256" key="2">
    <source>
        <dbReference type="ARBA" id="ARBA00023015"/>
    </source>
</evidence>
<dbReference type="PROSITE" id="PS50811">
    <property type="entry name" value="WRKY"/>
    <property type="match status" value="1"/>
</dbReference>
<dbReference type="EMBL" id="JAGKQM010000009">
    <property type="protein sequence ID" value="KAH0913225.1"/>
    <property type="molecule type" value="Genomic_DNA"/>
</dbReference>
<keyword evidence="5" id="KW-0539">Nucleus</keyword>
<feature type="compositionally biased region" description="Low complexity" evidence="6">
    <location>
        <begin position="45"/>
        <end position="63"/>
    </location>
</feature>
<feature type="region of interest" description="Disordered" evidence="6">
    <location>
        <begin position="45"/>
        <end position="92"/>
    </location>
</feature>
<dbReference type="InterPro" id="IPR036576">
    <property type="entry name" value="WRKY_dom_sf"/>
</dbReference>
<evidence type="ECO:0000256" key="1">
    <source>
        <dbReference type="ARBA" id="ARBA00004123"/>
    </source>
</evidence>
<accession>A0ABQ8C9X2</accession>
<name>A0ABQ8C9X2_BRANA</name>
<feature type="compositionally biased region" description="Low complexity" evidence="6">
    <location>
        <begin position="357"/>
        <end position="369"/>
    </location>
</feature>
<feature type="compositionally biased region" description="Polar residues" evidence="6">
    <location>
        <begin position="281"/>
        <end position="294"/>
    </location>
</feature>
<evidence type="ECO:0000256" key="5">
    <source>
        <dbReference type="ARBA" id="ARBA00023242"/>
    </source>
</evidence>
<dbReference type="Pfam" id="PF03106">
    <property type="entry name" value="WRKY"/>
    <property type="match status" value="2"/>
</dbReference>
<dbReference type="InterPro" id="IPR044810">
    <property type="entry name" value="WRKY_plant"/>
</dbReference>
<evidence type="ECO:0000313" key="8">
    <source>
        <dbReference type="EMBL" id="KAH0913225.1"/>
    </source>
</evidence>
<feature type="compositionally biased region" description="Polar residues" evidence="6">
    <location>
        <begin position="72"/>
        <end position="85"/>
    </location>
</feature>
<dbReference type="Gene3D" id="2.20.25.80">
    <property type="entry name" value="WRKY domain"/>
    <property type="match status" value="2"/>
</dbReference>
<evidence type="ECO:0000313" key="9">
    <source>
        <dbReference type="Proteomes" id="UP000824890"/>
    </source>
</evidence>
<evidence type="ECO:0000256" key="4">
    <source>
        <dbReference type="ARBA" id="ARBA00023163"/>
    </source>
</evidence>
<evidence type="ECO:0000256" key="3">
    <source>
        <dbReference type="ARBA" id="ARBA00023125"/>
    </source>
</evidence>
<protein>
    <recommendedName>
        <fullName evidence="7">WRKY domain-containing protein</fullName>
    </recommendedName>
</protein>
<dbReference type="SUPFAM" id="SSF118290">
    <property type="entry name" value="WRKY DNA-binding domain"/>
    <property type="match status" value="2"/>
</dbReference>
<feature type="compositionally biased region" description="Basic and acidic residues" evidence="6">
    <location>
        <begin position="306"/>
        <end position="319"/>
    </location>
</feature>
<comment type="subcellular location">
    <subcellularLocation>
        <location evidence="1">Nucleus</location>
    </subcellularLocation>
</comment>
<gene>
    <name evidence="8" type="ORF">HID58_036546</name>
</gene>
<feature type="region of interest" description="Disordered" evidence="6">
    <location>
        <begin position="345"/>
        <end position="397"/>
    </location>
</feature>
<feature type="region of interest" description="Disordered" evidence="6">
    <location>
        <begin position="136"/>
        <end position="159"/>
    </location>
</feature>
<dbReference type="SMART" id="SM00774">
    <property type="entry name" value="WRKY"/>
    <property type="match status" value="2"/>
</dbReference>